<evidence type="ECO:0008006" key="3">
    <source>
        <dbReference type="Google" id="ProtNLM"/>
    </source>
</evidence>
<dbReference type="Proteomes" id="UP000243217">
    <property type="component" value="Unassembled WGS sequence"/>
</dbReference>
<feature type="non-terminal residue" evidence="1">
    <location>
        <position position="107"/>
    </location>
</feature>
<evidence type="ECO:0000313" key="1">
    <source>
        <dbReference type="EMBL" id="OQR84266.1"/>
    </source>
</evidence>
<name>A0A1V9YEZ6_9STRA</name>
<keyword evidence="2" id="KW-1185">Reference proteome</keyword>
<dbReference type="AlphaFoldDB" id="A0A1V9YEZ6"/>
<sequence>MLVIFKCLPISSMEFQRKENSSSMYRLFNCVKKDFIVPINDLNWPKDPWGLRLGDIVSRLRDKVEPEQRFELDKLGFVWNFNECLPSEFDVPVNDPNWPEETWNLKL</sequence>
<dbReference type="OrthoDB" id="75265at2759"/>
<gene>
    <name evidence="1" type="ORF">THRCLA_23090</name>
</gene>
<evidence type="ECO:0000313" key="2">
    <source>
        <dbReference type="Proteomes" id="UP000243217"/>
    </source>
</evidence>
<comment type="caution">
    <text evidence="1">The sequence shown here is derived from an EMBL/GenBank/DDBJ whole genome shotgun (WGS) entry which is preliminary data.</text>
</comment>
<organism evidence="1 2">
    <name type="scientific">Thraustotheca clavata</name>
    <dbReference type="NCBI Taxonomy" id="74557"/>
    <lineage>
        <taxon>Eukaryota</taxon>
        <taxon>Sar</taxon>
        <taxon>Stramenopiles</taxon>
        <taxon>Oomycota</taxon>
        <taxon>Saprolegniomycetes</taxon>
        <taxon>Saprolegniales</taxon>
        <taxon>Achlyaceae</taxon>
        <taxon>Thraustotheca</taxon>
    </lineage>
</organism>
<protein>
    <recommendedName>
        <fullName evidence="3">Helicase-associated domain-containing protein</fullName>
    </recommendedName>
</protein>
<dbReference type="PANTHER" id="PTHR37066:SF1">
    <property type="entry name" value="LNS2_PITP DOMAIN-CONTAINING PROTEIN"/>
    <property type="match status" value="1"/>
</dbReference>
<dbReference type="EMBL" id="JNBS01004053">
    <property type="protein sequence ID" value="OQR84266.1"/>
    <property type="molecule type" value="Genomic_DNA"/>
</dbReference>
<dbReference type="PANTHER" id="PTHR37066">
    <property type="entry name" value="HELICASE-ASSOCIATED"/>
    <property type="match status" value="1"/>
</dbReference>
<reference evidence="1 2" key="1">
    <citation type="journal article" date="2014" name="Genome Biol. Evol.">
        <title>The secreted proteins of Achlya hypogyna and Thraustotheca clavata identify the ancestral oomycete secretome and reveal gene acquisitions by horizontal gene transfer.</title>
        <authorList>
            <person name="Misner I."/>
            <person name="Blouin N."/>
            <person name="Leonard G."/>
            <person name="Richards T.A."/>
            <person name="Lane C.E."/>
        </authorList>
    </citation>
    <scope>NUCLEOTIDE SEQUENCE [LARGE SCALE GENOMIC DNA]</scope>
    <source>
        <strain evidence="1 2">ATCC 34112</strain>
    </source>
</reference>
<accession>A0A1V9YEZ6</accession>
<proteinExistence type="predicted"/>